<dbReference type="NCBIfam" id="NF033611">
    <property type="entry name" value="SAVED"/>
    <property type="match status" value="1"/>
</dbReference>
<protein>
    <recommendedName>
        <fullName evidence="2">SMODS-associated and fused to various effectors domain-containing protein</fullName>
    </recommendedName>
</protein>
<reference evidence="3 4" key="1">
    <citation type="submission" date="2020-08" db="EMBL/GenBank/DDBJ databases">
        <title>Sequencing the genomes of 1000 actinobacteria strains.</title>
        <authorList>
            <person name="Klenk H.-P."/>
        </authorList>
    </citation>
    <scope>NUCLEOTIDE SEQUENCE [LARGE SCALE GENOMIC DNA]</scope>
    <source>
        <strain evidence="3 4">DSM 45486</strain>
    </source>
</reference>
<feature type="region of interest" description="Disordered" evidence="1">
    <location>
        <begin position="1"/>
        <end position="28"/>
    </location>
</feature>
<dbReference type="InterPro" id="IPR040836">
    <property type="entry name" value="SAVED"/>
</dbReference>
<dbReference type="EMBL" id="JACHMO010000001">
    <property type="protein sequence ID" value="MBB5806985.1"/>
    <property type="molecule type" value="Genomic_DNA"/>
</dbReference>
<name>A0A7W9HR92_9PSEU</name>
<evidence type="ECO:0000313" key="4">
    <source>
        <dbReference type="Proteomes" id="UP000552097"/>
    </source>
</evidence>
<evidence type="ECO:0000259" key="2">
    <source>
        <dbReference type="Pfam" id="PF18145"/>
    </source>
</evidence>
<accession>A0A7W9HR92</accession>
<dbReference type="Pfam" id="PF18145">
    <property type="entry name" value="SAVED"/>
    <property type="match status" value="1"/>
</dbReference>
<dbReference type="AlphaFoldDB" id="A0A7W9HR92"/>
<evidence type="ECO:0000313" key="3">
    <source>
        <dbReference type="EMBL" id="MBB5806985.1"/>
    </source>
</evidence>
<gene>
    <name evidence="3" type="ORF">F4560_006753</name>
</gene>
<feature type="compositionally biased region" description="Polar residues" evidence="1">
    <location>
        <begin position="14"/>
        <end position="23"/>
    </location>
</feature>
<feature type="domain" description="SMODS-associated and fused to various effectors" evidence="2">
    <location>
        <begin position="152"/>
        <end position="337"/>
    </location>
</feature>
<dbReference type="RefSeq" id="WP_221483719.1">
    <property type="nucleotide sequence ID" value="NZ_JACHMO010000001.1"/>
</dbReference>
<proteinExistence type="predicted"/>
<organism evidence="3 4">
    <name type="scientific">Saccharothrix ecbatanensis</name>
    <dbReference type="NCBI Taxonomy" id="1105145"/>
    <lineage>
        <taxon>Bacteria</taxon>
        <taxon>Bacillati</taxon>
        <taxon>Actinomycetota</taxon>
        <taxon>Actinomycetes</taxon>
        <taxon>Pseudonocardiales</taxon>
        <taxon>Pseudonocardiaceae</taxon>
        <taxon>Saccharothrix</taxon>
    </lineage>
</organism>
<comment type="caution">
    <text evidence="3">The sequence shown here is derived from an EMBL/GenBank/DDBJ whole genome shotgun (WGS) entry which is preliminary data.</text>
</comment>
<evidence type="ECO:0000256" key="1">
    <source>
        <dbReference type="SAM" id="MobiDB-lite"/>
    </source>
</evidence>
<keyword evidence="4" id="KW-1185">Reference proteome</keyword>
<sequence>MSAELAHNVGATDGETSPRSESATPELDRESEENLLLVCHDCHRVIDDKDHIKFFPEEKLRDLKKTHERRIEMATASGGLTRTAVVRVGANIRGNYSIASRKEVAETLFALNYLGLVESQWSGDFTCQIQGHVGGKGYWDSAEQRIDDTLGRVRQAVEQGDVEHISVFPFAPIPLLVYLGSELDDKTTTKIFQKHRGPDAGWSWNATSSPVDFQSEVLFEDREAKEVVLVCELSSPVEPGNIPSEISRLPRHVLRPVGETPSPVLMASEQTFNNFAIRWRTLLAETEKKHPLAERWHLISSAPLSAAVEIGRSFMRNSQPPVAVYERMDTGYELALEVNRRGARK</sequence>
<dbReference type="Proteomes" id="UP000552097">
    <property type="component" value="Unassembled WGS sequence"/>
</dbReference>